<evidence type="ECO:0000313" key="2">
    <source>
        <dbReference type="Proteomes" id="UP000583800"/>
    </source>
</evidence>
<dbReference type="Proteomes" id="UP000583800">
    <property type="component" value="Unassembled WGS sequence"/>
</dbReference>
<dbReference type="RefSeq" id="WP_185087996.1">
    <property type="nucleotide sequence ID" value="NZ_JACHJB010000003.1"/>
</dbReference>
<accession>A0A7X0C8P6</accession>
<dbReference type="InterPro" id="IPR001387">
    <property type="entry name" value="Cro/C1-type_HTH"/>
</dbReference>
<protein>
    <submittedName>
        <fullName evidence="1">Transcriptional regulator with XRE-family HTH domain</fullName>
    </submittedName>
</protein>
<evidence type="ECO:0000313" key="1">
    <source>
        <dbReference type="EMBL" id="MBB6350153.1"/>
    </source>
</evidence>
<name>A0A7X0C8P6_9ACTN</name>
<keyword evidence="2" id="KW-1185">Reference proteome</keyword>
<dbReference type="AlphaFoldDB" id="A0A7X0C8P6"/>
<sequence length="317" mass="35501">MTQQQSHEELRRSLDEALDAGPFSVALRLAIQLGGLSLDRLQHRLREQGISVSRTALSYWQSGRTQPERAESIRALRALEQVLDVPAGSLVGLLGPPRPRGRWTGPHTLRPVRPDRSWARPEGLLRVLAQVEATPETMAYLLQRRRSTLVRLDAHRQIRSVFMQVVMEAQRPHVRRALMVHHFHMAGVPGPAIEQPRGWRPGRVRSDPETGFEVHEMILDRILPQGATAVAEYTLAFPPGHLDPHTAHRVVSGTRELTIEVVFDPAALPPLCRGFYQPSIAHPRTATEELWIGGTGTATYTLFDPEPGIHGVAWSWD</sequence>
<dbReference type="EMBL" id="JACHJB010000003">
    <property type="protein sequence ID" value="MBB6350153.1"/>
    <property type="molecule type" value="Genomic_DNA"/>
</dbReference>
<reference evidence="1 2" key="1">
    <citation type="submission" date="2020-08" db="EMBL/GenBank/DDBJ databases">
        <title>Sequencing the genomes of 1000 actinobacteria strains.</title>
        <authorList>
            <person name="Klenk H.-P."/>
        </authorList>
    </citation>
    <scope>NUCLEOTIDE SEQUENCE [LARGE SCALE GENOMIC DNA]</scope>
    <source>
        <strain evidence="1 2">DSM 45913</strain>
    </source>
</reference>
<organism evidence="1 2">
    <name type="scientific">Nonomuraea muscovyensis</name>
    <dbReference type="NCBI Taxonomy" id="1124761"/>
    <lineage>
        <taxon>Bacteria</taxon>
        <taxon>Bacillati</taxon>
        <taxon>Actinomycetota</taxon>
        <taxon>Actinomycetes</taxon>
        <taxon>Streptosporangiales</taxon>
        <taxon>Streptosporangiaceae</taxon>
        <taxon>Nonomuraea</taxon>
    </lineage>
</organism>
<proteinExistence type="predicted"/>
<dbReference type="CDD" id="cd00093">
    <property type="entry name" value="HTH_XRE"/>
    <property type="match status" value="1"/>
</dbReference>
<comment type="caution">
    <text evidence="1">The sequence shown here is derived from an EMBL/GenBank/DDBJ whole genome shotgun (WGS) entry which is preliminary data.</text>
</comment>
<gene>
    <name evidence="1" type="ORF">FHU36_006725</name>
</gene>